<name>A0ACB8YFF7_9ASTR</name>
<sequence>MHRPRVHVIAFLLIELGASGSLDDKHRLHDDKFPFIDEYVICIGCKSSDTVLKRDNHLLFLISEKCCSSRSVAQIKAGFVARVGRRNAGT</sequence>
<reference evidence="1 2" key="2">
    <citation type="journal article" date="2022" name="Mol. Ecol. Resour.">
        <title>The genomes of chicory, endive, great burdock and yacon provide insights into Asteraceae paleo-polyploidization history and plant inulin production.</title>
        <authorList>
            <person name="Fan W."/>
            <person name="Wang S."/>
            <person name="Wang H."/>
            <person name="Wang A."/>
            <person name="Jiang F."/>
            <person name="Liu H."/>
            <person name="Zhao H."/>
            <person name="Xu D."/>
            <person name="Zhang Y."/>
        </authorList>
    </citation>
    <scope>NUCLEOTIDE SEQUENCE [LARGE SCALE GENOMIC DNA]</scope>
    <source>
        <strain evidence="2">cv. Yunnan</strain>
        <tissue evidence="1">Leaves</tissue>
    </source>
</reference>
<dbReference type="Proteomes" id="UP001056120">
    <property type="component" value="Linkage Group LG28"/>
</dbReference>
<keyword evidence="2" id="KW-1185">Reference proteome</keyword>
<proteinExistence type="predicted"/>
<evidence type="ECO:0000313" key="1">
    <source>
        <dbReference type="EMBL" id="KAI3683659.1"/>
    </source>
</evidence>
<protein>
    <submittedName>
        <fullName evidence="1">Uncharacterized protein</fullName>
    </submittedName>
</protein>
<evidence type="ECO:0000313" key="2">
    <source>
        <dbReference type="Proteomes" id="UP001056120"/>
    </source>
</evidence>
<dbReference type="EMBL" id="CM042045">
    <property type="protein sequence ID" value="KAI3683659.1"/>
    <property type="molecule type" value="Genomic_DNA"/>
</dbReference>
<gene>
    <name evidence="1" type="ORF">L1987_84171</name>
</gene>
<accession>A0ACB8YFF7</accession>
<organism evidence="1 2">
    <name type="scientific">Smallanthus sonchifolius</name>
    <dbReference type="NCBI Taxonomy" id="185202"/>
    <lineage>
        <taxon>Eukaryota</taxon>
        <taxon>Viridiplantae</taxon>
        <taxon>Streptophyta</taxon>
        <taxon>Embryophyta</taxon>
        <taxon>Tracheophyta</taxon>
        <taxon>Spermatophyta</taxon>
        <taxon>Magnoliopsida</taxon>
        <taxon>eudicotyledons</taxon>
        <taxon>Gunneridae</taxon>
        <taxon>Pentapetalae</taxon>
        <taxon>asterids</taxon>
        <taxon>campanulids</taxon>
        <taxon>Asterales</taxon>
        <taxon>Asteraceae</taxon>
        <taxon>Asteroideae</taxon>
        <taxon>Heliantheae alliance</taxon>
        <taxon>Millerieae</taxon>
        <taxon>Smallanthus</taxon>
    </lineage>
</organism>
<reference evidence="2" key="1">
    <citation type="journal article" date="2022" name="Mol. Ecol. Resour.">
        <title>The genomes of chicory, endive, great burdock and yacon provide insights into Asteraceae palaeo-polyploidization history and plant inulin production.</title>
        <authorList>
            <person name="Fan W."/>
            <person name="Wang S."/>
            <person name="Wang H."/>
            <person name="Wang A."/>
            <person name="Jiang F."/>
            <person name="Liu H."/>
            <person name="Zhao H."/>
            <person name="Xu D."/>
            <person name="Zhang Y."/>
        </authorList>
    </citation>
    <scope>NUCLEOTIDE SEQUENCE [LARGE SCALE GENOMIC DNA]</scope>
    <source>
        <strain evidence="2">cv. Yunnan</strain>
    </source>
</reference>
<comment type="caution">
    <text evidence="1">The sequence shown here is derived from an EMBL/GenBank/DDBJ whole genome shotgun (WGS) entry which is preliminary data.</text>
</comment>